<dbReference type="EMBL" id="LAZR01015727">
    <property type="protein sequence ID" value="KKM07631.1"/>
    <property type="molecule type" value="Genomic_DNA"/>
</dbReference>
<evidence type="ECO:0000313" key="1">
    <source>
        <dbReference type="EMBL" id="KKM07631.1"/>
    </source>
</evidence>
<name>A0A0F9JPR0_9ZZZZ</name>
<gene>
    <name evidence="1" type="ORF">LCGC14_1731950</name>
</gene>
<feature type="non-terminal residue" evidence="1">
    <location>
        <position position="158"/>
    </location>
</feature>
<proteinExistence type="predicted"/>
<reference evidence="1" key="1">
    <citation type="journal article" date="2015" name="Nature">
        <title>Complex archaea that bridge the gap between prokaryotes and eukaryotes.</title>
        <authorList>
            <person name="Spang A."/>
            <person name="Saw J.H."/>
            <person name="Jorgensen S.L."/>
            <person name="Zaremba-Niedzwiedzka K."/>
            <person name="Martijn J."/>
            <person name="Lind A.E."/>
            <person name="van Eijk R."/>
            <person name="Schleper C."/>
            <person name="Guy L."/>
            <person name="Ettema T.J."/>
        </authorList>
    </citation>
    <scope>NUCLEOTIDE SEQUENCE</scope>
</reference>
<organism evidence="1">
    <name type="scientific">marine sediment metagenome</name>
    <dbReference type="NCBI Taxonomy" id="412755"/>
    <lineage>
        <taxon>unclassified sequences</taxon>
        <taxon>metagenomes</taxon>
        <taxon>ecological metagenomes</taxon>
    </lineage>
</organism>
<accession>A0A0F9JPR0</accession>
<sequence length="158" mass="18078">MTNRPPTGLFRRLRFLWRRYVAERSLKKRKGTAMETKVLTKPVLAWHFGTRSLGFGDGRRIRIGVRQRFRPANGHTDLVMCECGMHASVDIFDALSYARGDIIRRVELSGRVIVDCDKICAEYRNTVLAVEGVRLLRQFACRCALDVIDLWASPVPDV</sequence>
<protein>
    <submittedName>
        <fullName evidence="1">Uncharacterized protein</fullName>
    </submittedName>
</protein>
<comment type="caution">
    <text evidence="1">The sequence shown here is derived from an EMBL/GenBank/DDBJ whole genome shotgun (WGS) entry which is preliminary data.</text>
</comment>
<dbReference type="AlphaFoldDB" id="A0A0F9JPR0"/>